<evidence type="ECO:0000313" key="2">
    <source>
        <dbReference type="Proteomes" id="UP001626550"/>
    </source>
</evidence>
<dbReference type="EMBL" id="JBJKFK010002385">
    <property type="protein sequence ID" value="KAL3311187.1"/>
    <property type="molecule type" value="Genomic_DNA"/>
</dbReference>
<organism evidence="1 2">
    <name type="scientific">Cichlidogyrus casuarinus</name>
    <dbReference type="NCBI Taxonomy" id="1844966"/>
    <lineage>
        <taxon>Eukaryota</taxon>
        <taxon>Metazoa</taxon>
        <taxon>Spiralia</taxon>
        <taxon>Lophotrochozoa</taxon>
        <taxon>Platyhelminthes</taxon>
        <taxon>Monogenea</taxon>
        <taxon>Monopisthocotylea</taxon>
        <taxon>Dactylogyridea</taxon>
        <taxon>Ancyrocephalidae</taxon>
        <taxon>Cichlidogyrus</taxon>
    </lineage>
</organism>
<proteinExistence type="predicted"/>
<name>A0ABD2PWM7_9PLAT</name>
<protein>
    <submittedName>
        <fullName evidence="1">Uncharacterized protein</fullName>
    </submittedName>
</protein>
<sequence length="240" mass="27546">MSSGLFTERFPQLNEISGPRRSSKIVMERPILRHLIKTPRELASVTQHVFRQIGPLSKQAEQMRGKSRSVLPLERNYLPFERHSTNGRLPGRADNRICLDDSGHVTHFRASHGRSRRNSDTYVDLLNLPLPDPVIRISQEPEPLSPCNRHPHALPPTRAPRLTLQDLDCLAPHLELYLPEAKRNQFLCPYHKSSTCICHGNKGARPDFGKADSQGLTWATSDFLETFWFKEKRDKAFKFH</sequence>
<gene>
    <name evidence="1" type="ORF">Ciccas_010233</name>
</gene>
<reference evidence="1 2" key="1">
    <citation type="submission" date="2024-11" db="EMBL/GenBank/DDBJ databases">
        <title>Adaptive evolution of stress response genes in parasites aligns with host niche diversity.</title>
        <authorList>
            <person name="Hahn C."/>
            <person name="Resl P."/>
        </authorList>
    </citation>
    <scope>NUCLEOTIDE SEQUENCE [LARGE SCALE GENOMIC DNA]</scope>
    <source>
        <strain evidence="1">EGGRZ-B1_66</strain>
        <tissue evidence="1">Body</tissue>
    </source>
</reference>
<dbReference type="Proteomes" id="UP001626550">
    <property type="component" value="Unassembled WGS sequence"/>
</dbReference>
<accession>A0ABD2PWM7</accession>
<evidence type="ECO:0000313" key="1">
    <source>
        <dbReference type="EMBL" id="KAL3311187.1"/>
    </source>
</evidence>
<dbReference type="AlphaFoldDB" id="A0ABD2PWM7"/>
<comment type="caution">
    <text evidence="1">The sequence shown here is derived from an EMBL/GenBank/DDBJ whole genome shotgun (WGS) entry which is preliminary data.</text>
</comment>
<keyword evidence="2" id="KW-1185">Reference proteome</keyword>